<name>A0AAV1SSA5_9ROSI</name>
<protein>
    <submittedName>
        <fullName evidence="2">Uncharacterized protein</fullName>
    </submittedName>
</protein>
<evidence type="ECO:0000256" key="1">
    <source>
        <dbReference type="SAM" id="MobiDB-lite"/>
    </source>
</evidence>
<sequence length="64" mass="6862">MATKKVKRGSRGLVYVKQFFTTRSDQNSTRTSVEYSPAEKMEGIFVESRGGPAGSVGGDKMGAS</sequence>
<reference evidence="2 3" key="1">
    <citation type="submission" date="2024-01" db="EMBL/GenBank/DDBJ databases">
        <authorList>
            <person name="Waweru B."/>
        </authorList>
    </citation>
    <scope>NUCLEOTIDE SEQUENCE [LARGE SCALE GENOMIC DNA]</scope>
</reference>
<proteinExistence type="predicted"/>
<dbReference type="Proteomes" id="UP001314170">
    <property type="component" value="Unassembled WGS sequence"/>
</dbReference>
<gene>
    <name evidence="2" type="ORF">DCAF_LOCUS26288</name>
</gene>
<dbReference type="EMBL" id="CAWUPB010001197">
    <property type="protein sequence ID" value="CAK7356023.1"/>
    <property type="molecule type" value="Genomic_DNA"/>
</dbReference>
<comment type="caution">
    <text evidence="2">The sequence shown here is derived from an EMBL/GenBank/DDBJ whole genome shotgun (WGS) entry which is preliminary data.</text>
</comment>
<evidence type="ECO:0000313" key="2">
    <source>
        <dbReference type="EMBL" id="CAK7356023.1"/>
    </source>
</evidence>
<dbReference type="AlphaFoldDB" id="A0AAV1SSA5"/>
<evidence type="ECO:0000313" key="3">
    <source>
        <dbReference type="Proteomes" id="UP001314170"/>
    </source>
</evidence>
<feature type="region of interest" description="Disordered" evidence="1">
    <location>
        <begin position="43"/>
        <end position="64"/>
    </location>
</feature>
<feature type="compositionally biased region" description="Gly residues" evidence="1">
    <location>
        <begin position="51"/>
        <end position="64"/>
    </location>
</feature>
<accession>A0AAV1SSA5</accession>
<organism evidence="2 3">
    <name type="scientific">Dovyalis caffra</name>
    <dbReference type="NCBI Taxonomy" id="77055"/>
    <lineage>
        <taxon>Eukaryota</taxon>
        <taxon>Viridiplantae</taxon>
        <taxon>Streptophyta</taxon>
        <taxon>Embryophyta</taxon>
        <taxon>Tracheophyta</taxon>
        <taxon>Spermatophyta</taxon>
        <taxon>Magnoliopsida</taxon>
        <taxon>eudicotyledons</taxon>
        <taxon>Gunneridae</taxon>
        <taxon>Pentapetalae</taxon>
        <taxon>rosids</taxon>
        <taxon>fabids</taxon>
        <taxon>Malpighiales</taxon>
        <taxon>Salicaceae</taxon>
        <taxon>Flacourtieae</taxon>
        <taxon>Dovyalis</taxon>
    </lineage>
</organism>
<keyword evidence="3" id="KW-1185">Reference proteome</keyword>